<protein>
    <submittedName>
        <fullName evidence="1">Uncharacterized protein</fullName>
    </submittedName>
</protein>
<evidence type="ECO:0000313" key="2">
    <source>
        <dbReference type="Proteomes" id="UP001596500"/>
    </source>
</evidence>
<sequence length="52" mass="6014">MRIEVTYEQVQPLALPYNLNYALTSYLYYCLAQIDEGQAKWLHDEGITFAGV</sequence>
<reference evidence="2" key="1">
    <citation type="journal article" date="2019" name="Int. J. Syst. Evol. Microbiol.">
        <title>The Global Catalogue of Microorganisms (GCM) 10K type strain sequencing project: providing services to taxonomists for standard genome sequencing and annotation.</title>
        <authorList>
            <consortium name="The Broad Institute Genomics Platform"/>
            <consortium name="The Broad Institute Genome Sequencing Center for Infectious Disease"/>
            <person name="Wu L."/>
            <person name="Ma J."/>
        </authorList>
    </citation>
    <scope>NUCLEOTIDE SEQUENCE [LARGE SCALE GENOMIC DNA]</scope>
    <source>
        <strain evidence="2">CGMCC 1.12942</strain>
    </source>
</reference>
<proteinExistence type="predicted"/>
<dbReference type="Proteomes" id="UP001596500">
    <property type="component" value="Unassembled WGS sequence"/>
</dbReference>
<gene>
    <name evidence="1" type="ORF">ACFQNG_12805</name>
</gene>
<evidence type="ECO:0000313" key="1">
    <source>
        <dbReference type="EMBL" id="MFC7441972.1"/>
    </source>
</evidence>
<dbReference type="InterPro" id="IPR045747">
    <property type="entry name" value="CRISPR-assoc_prot_Cas6_N_sf"/>
</dbReference>
<accession>A0ABW2RLM3</accession>
<organism evidence="1 2">
    <name type="scientific">Laceyella putida</name>
    <dbReference type="NCBI Taxonomy" id="110101"/>
    <lineage>
        <taxon>Bacteria</taxon>
        <taxon>Bacillati</taxon>
        <taxon>Bacillota</taxon>
        <taxon>Bacilli</taxon>
        <taxon>Bacillales</taxon>
        <taxon>Thermoactinomycetaceae</taxon>
        <taxon>Laceyella</taxon>
    </lineage>
</organism>
<dbReference type="RefSeq" id="WP_379865542.1">
    <property type="nucleotide sequence ID" value="NZ_JBHTBW010000043.1"/>
</dbReference>
<dbReference type="EMBL" id="JBHTBW010000043">
    <property type="protein sequence ID" value="MFC7441972.1"/>
    <property type="molecule type" value="Genomic_DNA"/>
</dbReference>
<dbReference type="Gene3D" id="3.30.70.1890">
    <property type="match status" value="1"/>
</dbReference>
<keyword evidence="2" id="KW-1185">Reference proteome</keyword>
<comment type="caution">
    <text evidence="1">The sequence shown here is derived from an EMBL/GenBank/DDBJ whole genome shotgun (WGS) entry which is preliminary data.</text>
</comment>
<name>A0ABW2RLM3_9BACL</name>